<reference evidence="8" key="1">
    <citation type="journal article" date="2020" name="Stud. Mycol.">
        <title>101 Dothideomycetes genomes: a test case for predicting lifestyles and emergence of pathogens.</title>
        <authorList>
            <person name="Haridas S."/>
            <person name="Albert R."/>
            <person name="Binder M."/>
            <person name="Bloem J."/>
            <person name="Labutti K."/>
            <person name="Salamov A."/>
            <person name="Andreopoulos B."/>
            <person name="Baker S."/>
            <person name="Barry K."/>
            <person name="Bills G."/>
            <person name="Bluhm B."/>
            <person name="Cannon C."/>
            <person name="Castanera R."/>
            <person name="Culley D."/>
            <person name="Daum C."/>
            <person name="Ezra D."/>
            <person name="Gonzalez J."/>
            <person name="Henrissat B."/>
            <person name="Kuo A."/>
            <person name="Liang C."/>
            <person name="Lipzen A."/>
            <person name="Lutzoni F."/>
            <person name="Magnuson J."/>
            <person name="Mondo S."/>
            <person name="Nolan M."/>
            <person name="Ohm R."/>
            <person name="Pangilinan J."/>
            <person name="Park H.-J."/>
            <person name="Ramirez L."/>
            <person name="Alfaro M."/>
            <person name="Sun H."/>
            <person name="Tritt A."/>
            <person name="Yoshinaga Y."/>
            <person name="Zwiers L.-H."/>
            <person name="Turgeon B."/>
            <person name="Goodwin S."/>
            <person name="Spatafora J."/>
            <person name="Crous P."/>
            <person name="Grigoriev I."/>
        </authorList>
    </citation>
    <scope>NUCLEOTIDE SEQUENCE</scope>
    <source>
        <strain evidence="8">SCOH1-5</strain>
    </source>
</reference>
<keyword evidence="3" id="KW-0813">Transport</keyword>
<proteinExistence type="predicted"/>
<evidence type="ECO:0000256" key="2">
    <source>
        <dbReference type="ARBA" id="ARBA00012668"/>
    </source>
</evidence>
<keyword evidence="6" id="KW-1133">Transmembrane helix</keyword>
<feature type="transmembrane region" description="Helical" evidence="6">
    <location>
        <begin position="195"/>
        <end position="214"/>
    </location>
</feature>
<evidence type="ECO:0000256" key="5">
    <source>
        <dbReference type="ARBA" id="ARBA00048483"/>
    </source>
</evidence>
<dbReference type="GO" id="GO:0005886">
    <property type="term" value="C:plasma membrane"/>
    <property type="evidence" value="ECO:0007669"/>
    <property type="project" value="UniProtKB-SubCell"/>
</dbReference>
<dbReference type="Pfam" id="PF08022">
    <property type="entry name" value="FAD_binding_8"/>
    <property type="match status" value="1"/>
</dbReference>
<gene>
    <name evidence="8" type="ORF">CERZMDRAFT_45775</name>
</gene>
<evidence type="ECO:0000256" key="4">
    <source>
        <dbReference type="ARBA" id="ARBA00022475"/>
    </source>
</evidence>
<comment type="catalytic activity">
    <reaction evidence="5">
        <text>2 a Fe(II)-siderophore + NADP(+) + H(+) = 2 a Fe(III)-siderophore + NADPH</text>
        <dbReference type="Rhea" id="RHEA:28795"/>
        <dbReference type="Rhea" id="RHEA-COMP:11342"/>
        <dbReference type="Rhea" id="RHEA-COMP:11344"/>
        <dbReference type="ChEBI" id="CHEBI:15378"/>
        <dbReference type="ChEBI" id="CHEBI:29033"/>
        <dbReference type="ChEBI" id="CHEBI:29034"/>
        <dbReference type="ChEBI" id="CHEBI:57783"/>
        <dbReference type="ChEBI" id="CHEBI:58349"/>
        <dbReference type="EC" id="1.16.1.9"/>
    </reaction>
</comment>
<dbReference type="Gene3D" id="3.40.50.80">
    <property type="entry name" value="Nucleotide-binding domain of ferredoxin-NADP reductase (FNR) module"/>
    <property type="match status" value="1"/>
</dbReference>
<protein>
    <recommendedName>
        <fullName evidence="2">ferric-chelate reductase (NADPH)</fullName>
        <ecNumber evidence="2">1.16.1.9</ecNumber>
    </recommendedName>
</protein>
<keyword evidence="4" id="KW-1003">Cell membrane</keyword>
<dbReference type="AlphaFoldDB" id="A0A6A6FA72"/>
<dbReference type="PANTHER" id="PTHR32361:SF26">
    <property type="entry name" value="FAD-BINDING 8 DOMAIN-CONTAINING PROTEIN-RELATED"/>
    <property type="match status" value="1"/>
</dbReference>
<evidence type="ECO:0000256" key="6">
    <source>
        <dbReference type="SAM" id="Phobius"/>
    </source>
</evidence>
<feature type="transmembrane region" description="Helical" evidence="6">
    <location>
        <begin position="110"/>
        <end position="129"/>
    </location>
</feature>
<organism evidence="8 9">
    <name type="scientific">Cercospora zeae-maydis SCOH1-5</name>
    <dbReference type="NCBI Taxonomy" id="717836"/>
    <lineage>
        <taxon>Eukaryota</taxon>
        <taxon>Fungi</taxon>
        <taxon>Dikarya</taxon>
        <taxon>Ascomycota</taxon>
        <taxon>Pezizomycotina</taxon>
        <taxon>Dothideomycetes</taxon>
        <taxon>Dothideomycetidae</taxon>
        <taxon>Mycosphaerellales</taxon>
        <taxon>Mycosphaerellaceae</taxon>
        <taxon>Cercospora</taxon>
    </lineage>
</organism>
<dbReference type="InterPro" id="IPR039261">
    <property type="entry name" value="FNR_nucleotide-bd"/>
</dbReference>
<keyword evidence="6" id="KW-0812">Transmembrane</keyword>
<feature type="transmembrane region" description="Helical" evidence="6">
    <location>
        <begin position="59"/>
        <end position="75"/>
    </location>
</feature>
<dbReference type="InterPro" id="IPR051410">
    <property type="entry name" value="Ferric/Cupric_Reductase"/>
</dbReference>
<dbReference type="InterPro" id="IPR013112">
    <property type="entry name" value="FAD-bd_8"/>
</dbReference>
<evidence type="ECO:0000256" key="1">
    <source>
        <dbReference type="ARBA" id="ARBA00004651"/>
    </source>
</evidence>
<evidence type="ECO:0000259" key="7">
    <source>
        <dbReference type="PROSITE" id="PS51384"/>
    </source>
</evidence>
<dbReference type="SUPFAM" id="SSF63380">
    <property type="entry name" value="Riboflavin synthase domain-like"/>
    <property type="match status" value="1"/>
</dbReference>
<name>A0A6A6FA72_9PEZI</name>
<dbReference type="GO" id="GO:0006879">
    <property type="term" value="P:intracellular iron ion homeostasis"/>
    <property type="evidence" value="ECO:0007669"/>
    <property type="project" value="TreeGrafter"/>
</dbReference>
<evidence type="ECO:0000313" key="8">
    <source>
        <dbReference type="EMBL" id="KAF2210287.1"/>
    </source>
</evidence>
<dbReference type="GO" id="GO:0015677">
    <property type="term" value="P:copper ion import"/>
    <property type="evidence" value="ECO:0007669"/>
    <property type="project" value="TreeGrafter"/>
</dbReference>
<dbReference type="GO" id="GO:0052851">
    <property type="term" value="F:ferric-chelate reductase (NADPH) activity"/>
    <property type="evidence" value="ECO:0007669"/>
    <property type="project" value="UniProtKB-EC"/>
</dbReference>
<evidence type="ECO:0000256" key="3">
    <source>
        <dbReference type="ARBA" id="ARBA00022448"/>
    </source>
</evidence>
<sequence length="327" mass="37994">MVFADVSFHPWIARDHGHGPRDHSRSDCTARTHDLRQRQDSGHHRESIAHRKPRFRSRTQCFVAVVLLAVLPVMRRFAYEWFLYSHLALSVILAVCLWEHVRLKKYFNRPLMLGATGAFLLTSGVRYAHHAYQNIAWNRSGPQMIHVVRMERLGSSLVLELKLSRAWTIVPGQHVYLTILTWREFSVLQRHPFMITWWQSIPGGSAACSISVVIRQNRGWTRRIQNYDGALPGRRAWLRGPYGAPVRLEEFGTVIMFASGDGIFAQLPFIRFLTDRSKLAAIKTRRIKLVWQTNEYHDRLQQWMQSIMDDEDVEFDVGFSQSRLASS</sequence>
<dbReference type="PANTHER" id="PTHR32361">
    <property type="entry name" value="FERRIC/CUPRIC REDUCTASE TRANSMEMBRANE COMPONENT"/>
    <property type="match status" value="1"/>
</dbReference>
<keyword evidence="6" id="KW-0472">Membrane</keyword>
<dbReference type="Proteomes" id="UP000799539">
    <property type="component" value="Unassembled WGS sequence"/>
</dbReference>
<dbReference type="EC" id="1.16.1.9" evidence="2"/>
<dbReference type="InterPro" id="IPR017938">
    <property type="entry name" value="Riboflavin_synthase-like_b-brl"/>
</dbReference>
<dbReference type="EMBL" id="ML992682">
    <property type="protein sequence ID" value="KAF2210287.1"/>
    <property type="molecule type" value="Genomic_DNA"/>
</dbReference>
<accession>A0A6A6FA72</accession>
<dbReference type="GO" id="GO:0006826">
    <property type="term" value="P:iron ion transport"/>
    <property type="evidence" value="ECO:0007669"/>
    <property type="project" value="TreeGrafter"/>
</dbReference>
<feature type="domain" description="FAD-binding FR-type" evidence="7">
    <location>
        <begin position="140"/>
        <end position="248"/>
    </location>
</feature>
<dbReference type="InterPro" id="IPR017927">
    <property type="entry name" value="FAD-bd_FR_type"/>
</dbReference>
<dbReference type="PROSITE" id="PS51384">
    <property type="entry name" value="FAD_FR"/>
    <property type="match status" value="1"/>
</dbReference>
<feature type="transmembrane region" description="Helical" evidence="6">
    <location>
        <begin position="81"/>
        <end position="98"/>
    </location>
</feature>
<comment type="subcellular location">
    <subcellularLocation>
        <location evidence="1">Cell membrane</location>
        <topology evidence="1">Multi-pass membrane protein</topology>
    </subcellularLocation>
</comment>
<keyword evidence="9" id="KW-1185">Reference proteome</keyword>
<dbReference type="CDD" id="cd06186">
    <property type="entry name" value="NOX_Duox_like_FAD_NADP"/>
    <property type="match status" value="1"/>
</dbReference>
<dbReference type="OrthoDB" id="3649714at2759"/>
<evidence type="ECO:0000313" key="9">
    <source>
        <dbReference type="Proteomes" id="UP000799539"/>
    </source>
</evidence>